<proteinExistence type="predicted"/>
<keyword evidence="1" id="KW-0472">Membrane</keyword>
<accession>A0A7C9AZM1</accession>
<dbReference type="AlphaFoldDB" id="A0A7C9AZM1"/>
<organism evidence="2">
    <name type="scientific">Opuntia streptacantha</name>
    <name type="common">Prickly pear cactus</name>
    <name type="synonym">Opuntia cardona</name>
    <dbReference type="NCBI Taxonomy" id="393608"/>
    <lineage>
        <taxon>Eukaryota</taxon>
        <taxon>Viridiplantae</taxon>
        <taxon>Streptophyta</taxon>
        <taxon>Embryophyta</taxon>
        <taxon>Tracheophyta</taxon>
        <taxon>Spermatophyta</taxon>
        <taxon>Magnoliopsida</taxon>
        <taxon>eudicotyledons</taxon>
        <taxon>Gunneridae</taxon>
        <taxon>Pentapetalae</taxon>
        <taxon>Caryophyllales</taxon>
        <taxon>Cactineae</taxon>
        <taxon>Cactaceae</taxon>
        <taxon>Opuntioideae</taxon>
        <taxon>Opuntia</taxon>
    </lineage>
</organism>
<evidence type="ECO:0000256" key="1">
    <source>
        <dbReference type="SAM" id="Phobius"/>
    </source>
</evidence>
<name>A0A7C9AZM1_OPUST</name>
<keyword evidence="1" id="KW-0812">Transmembrane</keyword>
<reference evidence="2" key="2">
    <citation type="submission" date="2020-07" db="EMBL/GenBank/DDBJ databases">
        <authorList>
            <person name="Vera ALvarez R."/>
            <person name="Arias-Moreno D.M."/>
            <person name="Jimenez-Jacinto V."/>
            <person name="Jimenez-Bremont J.F."/>
            <person name="Swaminathan K."/>
            <person name="Moose S.P."/>
            <person name="Guerrero-Gonzalez M.L."/>
            <person name="Marino-Ramirez L."/>
            <person name="Landsman D."/>
            <person name="Rodriguez-Kessler M."/>
            <person name="Delgado-Sanchez P."/>
        </authorList>
    </citation>
    <scope>NUCLEOTIDE SEQUENCE</scope>
    <source>
        <tissue evidence="2">Cladode</tissue>
    </source>
</reference>
<keyword evidence="1" id="KW-1133">Transmembrane helix</keyword>
<evidence type="ECO:0000313" key="2">
    <source>
        <dbReference type="EMBL" id="MBA4679536.1"/>
    </source>
</evidence>
<sequence>MMVSPSPLIISAISRKRPRSSQSIFMSNCLGGFKSSTTIGQTIDWDPSSKAQVAPPSKWSFRSISPSLLAILGSTVCFSFSACLVTLCRKSICFIVRSSRASMLHLAPFGTISRSSFTRS</sequence>
<dbReference type="EMBL" id="GISG01283757">
    <property type="protein sequence ID" value="MBA4679536.1"/>
    <property type="molecule type" value="Transcribed_RNA"/>
</dbReference>
<reference evidence="2" key="1">
    <citation type="journal article" date="2013" name="J. Plant Res.">
        <title>Effect of fungi and light on seed germination of three Opuntia species from semiarid lands of central Mexico.</title>
        <authorList>
            <person name="Delgado-Sanchez P."/>
            <person name="Jimenez-Bremont J.F."/>
            <person name="Guerrero-Gonzalez Mde L."/>
            <person name="Flores J."/>
        </authorList>
    </citation>
    <scope>NUCLEOTIDE SEQUENCE</scope>
    <source>
        <tissue evidence="2">Cladode</tissue>
    </source>
</reference>
<feature type="transmembrane region" description="Helical" evidence="1">
    <location>
        <begin position="68"/>
        <end position="88"/>
    </location>
</feature>
<protein>
    <submittedName>
        <fullName evidence="2">Uncharacterized protein</fullName>
    </submittedName>
</protein>